<reference evidence="2 3" key="1">
    <citation type="submission" date="2019-04" db="EMBL/GenBank/DDBJ databases">
        <title>Taxonomy of novel Haliea sp. from mangrove soil of West Coast of India.</title>
        <authorList>
            <person name="Verma A."/>
            <person name="Kumar P."/>
            <person name="Krishnamurthi S."/>
        </authorList>
    </citation>
    <scope>NUCLEOTIDE SEQUENCE [LARGE SCALE GENOMIC DNA]</scope>
    <source>
        <strain evidence="2 3">SAOS-164</strain>
    </source>
</reference>
<proteinExistence type="predicted"/>
<evidence type="ECO:0000313" key="2">
    <source>
        <dbReference type="EMBL" id="TGD71851.1"/>
    </source>
</evidence>
<protein>
    <submittedName>
        <fullName evidence="2">Uncharacterized protein</fullName>
    </submittedName>
</protein>
<sequence length="179" mass="18984">MKAVFYRVKGSAIQGRRALTGAAVALSLLAGGTAVAATEVSDTVKSGGGSASPTTAAGDTLYTFVIVSPGSNGSPDCPVYVTNFSVTIDRNDSPRKLAWAPKVLDPNSPTGFSPFDLDFNVIFDPFEGPTALETMTTPAYTKRTVNPIVFGSIPDNDIDYKYTLYTDGCDPIDPYVRIR</sequence>
<dbReference type="EMBL" id="SRLE01000012">
    <property type="protein sequence ID" value="TGD71851.1"/>
    <property type="molecule type" value="Genomic_DNA"/>
</dbReference>
<feature type="chain" id="PRO_5021351670" evidence="1">
    <location>
        <begin position="37"/>
        <end position="179"/>
    </location>
</feature>
<feature type="signal peptide" evidence="1">
    <location>
        <begin position="1"/>
        <end position="36"/>
    </location>
</feature>
<comment type="caution">
    <text evidence="2">The sequence shown here is derived from an EMBL/GenBank/DDBJ whole genome shotgun (WGS) entry which is preliminary data.</text>
</comment>
<organism evidence="2 3">
    <name type="scientific">Mangrovimicrobium sediminis</name>
    <dbReference type="NCBI Taxonomy" id="2562682"/>
    <lineage>
        <taxon>Bacteria</taxon>
        <taxon>Pseudomonadati</taxon>
        <taxon>Pseudomonadota</taxon>
        <taxon>Gammaproteobacteria</taxon>
        <taxon>Cellvibrionales</taxon>
        <taxon>Halieaceae</taxon>
        <taxon>Mangrovimicrobium</taxon>
    </lineage>
</organism>
<dbReference type="AlphaFoldDB" id="A0A4Z0LX41"/>
<gene>
    <name evidence="2" type="ORF">E4634_17205</name>
</gene>
<evidence type="ECO:0000256" key="1">
    <source>
        <dbReference type="SAM" id="SignalP"/>
    </source>
</evidence>
<evidence type="ECO:0000313" key="3">
    <source>
        <dbReference type="Proteomes" id="UP000298050"/>
    </source>
</evidence>
<dbReference type="OrthoDB" id="10018517at2"/>
<dbReference type="RefSeq" id="WP_135445895.1">
    <property type="nucleotide sequence ID" value="NZ_SRLE01000012.1"/>
</dbReference>
<accession>A0A4Z0LX41</accession>
<keyword evidence="1" id="KW-0732">Signal</keyword>
<keyword evidence="3" id="KW-1185">Reference proteome</keyword>
<dbReference type="Proteomes" id="UP000298050">
    <property type="component" value="Unassembled WGS sequence"/>
</dbReference>
<name>A0A4Z0LX41_9GAMM</name>